<organism evidence="1 2">
    <name type="scientific">Terracoccus luteus</name>
    <dbReference type="NCBI Taxonomy" id="53356"/>
    <lineage>
        <taxon>Bacteria</taxon>
        <taxon>Bacillati</taxon>
        <taxon>Actinomycetota</taxon>
        <taxon>Actinomycetes</taxon>
        <taxon>Micrococcales</taxon>
        <taxon>Intrasporangiaceae</taxon>
        <taxon>Terracoccus</taxon>
    </lineage>
</organism>
<evidence type="ECO:0000313" key="1">
    <source>
        <dbReference type="EMBL" id="MBB2986497.1"/>
    </source>
</evidence>
<reference evidence="1 2" key="1">
    <citation type="submission" date="2020-08" db="EMBL/GenBank/DDBJ databases">
        <title>Genomic Encyclopedia of Type Strains, Phase IV (KMG-V): Genome sequencing to study the core and pangenomes of soil and plant-associated prokaryotes.</title>
        <authorList>
            <person name="Whitman W."/>
        </authorList>
    </citation>
    <scope>NUCLEOTIDE SEQUENCE [LARGE SCALE GENOMIC DNA]</scope>
    <source>
        <strain evidence="1 2">B3ACCR2</strain>
    </source>
</reference>
<dbReference type="EMBL" id="JACHVT010000003">
    <property type="protein sequence ID" value="MBB2986497.1"/>
    <property type="molecule type" value="Genomic_DNA"/>
</dbReference>
<gene>
    <name evidence="1" type="ORF">FHW14_001651</name>
</gene>
<dbReference type="RefSeq" id="WP_184509595.1">
    <property type="nucleotide sequence ID" value="NZ_JACHVT010000003.1"/>
</dbReference>
<name>A0A839PSJ1_9MICO</name>
<evidence type="ECO:0000313" key="2">
    <source>
        <dbReference type="Proteomes" id="UP000590811"/>
    </source>
</evidence>
<dbReference type="CDD" id="cd23763">
    <property type="entry name" value="ASKHA_ATPase_ROK"/>
    <property type="match status" value="1"/>
</dbReference>
<dbReference type="Gene3D" id="3.30.420.40">
    <property type="match status" value="1"/>
</dbReference>
<dbReference type="Proteomes" id="UP000590811">
    <property type="component" value="Unassembled WGS sequence"/>
</dbReference>
<protein>
    <submittedName>
        <fullName evidence="1">Putative NBD/HSP70 family sugar kinase</fullName>
    </submittedName>
</protein>
<keyword evidence="1" id="KW-0808">Transferase</keyword>
<dbReference type="SUPFAM" id="SSF53067">
    <property type="entry name" value="Actin-like ATPase domain"/>
    <property type="match status" value="1"/>
</dbReference>
<dbReference type="GO" id="GO:0016301">
    <property type="term" value="F:kinase activity"/>
    <property type="evidence" value="ECO:0007669"/>
    <property type="project" value="UniProtKB-KW"/>
</dbReference>
<dbReference type="AlphaFoldDB" id="A0A839PSJ1"/>
<sequence>MSVALADLSGMVIAEQRSEVDVDTHARSALDVAAGVATRLLNRARVSPSDVRCVAAGIPAPIDAATRAIRSTTIMSDWVGLSPEKEPAELLGCRVVIANDADMGAQGELRFGAARGV</sequence>
<dbReference type="InterPro" id="IPR043129">
    <property type="entry name" value="ATPase_NBD"/>
</dbReference>
<accession>A0A839PSJ1</accession>
<proteinExistence type="predicted"/>
<keyword evidence="1" id="KW-0418">Kinase</keyword>
<comment type="caution">
    <text evidence="1">The sequence shown here is derived from an EMBL/GenBank/DDBJ whole genome shotgun (WGS) entry which is preliminary data.</text>
</comment>